<dbReference type="EMBL" id="CP050321">
    <property type="protein sequence ID" value="QIR27811.1"/>
    <property type="molecule type" value="Genomic_DNA"/>
</dbReference>
<proteinExistence type="predicted"/>
<name>A0A6G9RPV2_9ENTR</name>
<dbReference type="Proteomes" id="UP000503580">
    <property type="component" value="Chromosome"/>
</dbReference>
<dbReference type="SUPFAM" id="SSF141868">
    <property type="entry name" value="EAL domain-like"/>
    <property type="match status" value="1"/>
</dbReference>
<sequence>MKNLFTRRKYTWHPNIEHFRLEPFMDLTANCAIGYEVLSQLRDGIDPERWFTGLSGRQQIDILLQQIHCVSAQVKDTCFYNLTVEGFLNLNHCDIGCIANYAGVCLEVSDASALKCLNDKEQYLFFKNIGRLRCTGINIWVDDFSIDDLITLPAYKNNIDGIKIDKGEINSTHLKNIIQLVRQVLGNLPILIEGVETEGVKNKSMKYGADIGQGYLWNRQNLIVV</sequence>
<dbReference type="Gene3D" id="3.20.20.450">
    <property type="entry name" value="EAL domain"/>
    <property type="match status" value="1"/>
</dbReference>
<dbReference type="KEGG" id="kgn:GY169_13810"/>
<dbReference type="Pfam" id="PF00563">
    <property type="entry name" value="EAL"/>
    <property type="match status" value="1"/>
</dbReference>
<dbReference type="InterPro" id="IPR035919">
    <property type="entry name" value="EAL_sf"/>
</dbReference>
<organism evidence="2 3">
    <name type="scientific">Kluyvera genomosp. 3</name>
    <dbReference type="NCBI Taxonomy" id="2774055"/>
    <lineage>
        <taxon>Bacteria</taxon>
        <taxon>Pseudomonadati</taxon>
        <taxon>Pseudomonadota</taxon>
        <taxon>Gammaproteobacteria</taxon>
        <taxon>Enterobacterales</taxon>
        <taxon>Enterobacteriaceae</taxon>
        <taxon>Kluyvera</taxon>
    </lineage>
</organism>
<evidence type="ECO:0000313" key="2">
    <source>
        <dbReference type="EMBL" id="QIR27811.1"/>
    </source>
</evidence>
<dbReference type="InterPro" id="IPR001633">
    <property type="entry name" value="EAL_dom"/>
</dbReference>
<accession>A0A6G9RPV2</accession>
<reference evidence="2 3" key="1">
    <citation type="submission" date="2020-02" db="EMBL/GenBank/DDBJ databases">
        <title>Whole genome PO2S7.</title>
        <authorList>
            <person name="Singha K.M."/>
        </authorList>
    </citation>
    <scope>NUCLEOTIDE SEQUENCE [LARGE SCALE GENOMIC DNA]</scope>
    <source>
        <strain evidence="2 3">PO2S7</strain>
    </source>
</reference>
<protein>
    <submittedName>
        <fullName evidence="2">EAL domain-containing protein</fullName>
    </submittedName>
</protein>
<evidence type="ECO:0000313" key="3">
    <source>
        <dbReference type="Proteomes" id="UP000503580"/>
    </source>
</evidence>
<dbReference type="RefSeq" id="WP_167576103.1">
    <property type="nucleotide sequence ID" value="NZ_CP050321.1"/>
</dbReference>
<dbReference type="AlphaFoldDB" id="A0A6G9RPV2"/>
<gene>
    <name evidence="2" type="ORF">GY169_13810</name>
</gene>
<evidence type="ECO:0000259" key="1">
    <source>
        <dbReference type="SMART" id="SM00052"/>
    </source>
</evidence>
<feature type="domain" description="EAL" evidence="1">
    <location>
        <begin position="4"/>
        <end position="224"/>
    </location>
</feature>
<keyword evidence="3" id="KW-1185">Reference proteome</keyword>
<dbReference type="SMART" id="SM00052">
    <property type="entry name" value="EAL"/>
    <property type="match status" value="1"/>
</dbReference>